<dbReference type="Gene3D" id="3.40.50.300">
    <property type="entry name" value="P-loop containing nucleotide triphosphate hydrolases"/>
    <property type="match status" value="1"/>
</dbReference>
<evidence type="ECO:0000313" key="1">
    <source>
        <dbReference type="EMBL" id="MBA0310523.1"/>
    </source>
</evidence>
<sequence length="189" mass="20525">MDCDAGGVLEMANSKVLLLSGPFSVGKSSLTKELTERHAFMKVSTSSYLNALIPDAVSLDAVKLRRAQQIKGDQLDDETDFGWVVRPVTVNALLANPLIDRWIVDAVRKSRQVTHFRDEFGGAVYHAHLHASDVLLRSRYAGSDQDYAAAVAHSNEQSARGLGVIADVVIDVDGLSPADLALRIVQEMP</sequence>
<evidence type="ECO:0008006" key="3">
    <source>
        <dbReference type="Google" id="ProtNLM"/>
    </source>
</evidence>
<proteinExistence type="predicted"/>
<protein>
    <recommendedName>
        <fullName evidence="3">AAA family ATPase</fullName>
    </recommendedName>
</protein>
<evidence type="ECO:0000313" key="2">
    <source>
        <dbReference type="Proteomes" id="UP000822271"/>
    </source>
</evidence>
<reference evidence="1" key="2">
    <citation type="journal article" date="2020" name="Front. Microbiol.">
        <title>Genetic Variants of the DSF Quorum Sensing System in Stenotrophomonas maltophilia Influence Virulence and Resistance Phenotypes Among Genotypically Diverse Clinical Isolates.</title>
        <authorList>
            <person name="Yero D."/>
            <person name="Huedo P."/>
            <person name="Conchillo-Sole O."/>
            <person name="Martinez-Servat S."/>
            <person name="Mamat U."/>
            <person name="Coves X."/>
            <person name="Llanas F."/>
            <person name="Roca I."/>
            <person name="Vila J."/>
            <person name="Schaible U.E."/>
            <person name="Daura X."/>
            <person name="Gibert I."/>
        </authorList>
    </citation>
    <scope>NUCLEOTIDE SEQUENCE</scope>
    <source>
        <strain evidence="1">OG156</strain>
    </source>
</reference>
<dbReference type="EMBL" id="RAUE01000010">
    <property type="protein sequence ID" value="MBA0310523.1"/>
    <property type="molecule type" value="Genomic_DNA"/>
</dbReference>
<accession>A0A2J0SN99</accession>
<organism evidence="1 2">
    <name type="scientific">Stenotrophomonas maltophilia</name>
    <name type="common">Pseudomonas maltophilia</name>
    <name type="synonym">Xanthomonas maltophilia</name>
    <dbReference type="NCBI Taxonomy" id="40324"/>
    <lineage>
        <taxon>Bacteria</taxon>
        <taxon>Pseudomonadati</taxon>
        <taxon>Pseudomonadota</taxon>
        <taxon>Gammaproteobacteria</taxon>
        <taxon>Lysobacterales</taxon>
        <taxon>Lysobacteraceae</taxon>
        <taxon>Stenotrophomonas</taxon>
        <taxon>Stenotrophomonas maltophilia group</taxon>
    </lineage>
</organism>
<dbReference type="AlphaFoldDB" id="A0A2J0SN99"/>
<dbReference type="SUPFAM" id="SSF52540">
    <property type="entry name" value="P-loop containing nucleoside triphosphate hydrolases"/>
    <property type="match status" value="1"/>
</dbReference>
<dbReference type="Proteomes" id="UP000822271">
    <property type="component" value="Unassembled WGS sequence"/>
</dbReference>
<name>A0A2J0SN99_STEMA</name>
<dbReference type="InterPro" id="IPR027417">
    <property type="entry name" value="P-loop_NTPase"/>
</dbReference>
<reference evidence="1" key="1">
    <citation type="submission" date="2018-09" db="EMBL/GenBank/DDBJ databases">
        <authorList>
            <person name="Groschel M."/>
            <person name="Kohl T."/>
            <person name="Conchillo-Sole O."/>
            <person name="Mamat U."/>
            <person name="Yero D."/>
            <person name="Niemann S."/>
            <person name="Daura X."/>
            <person name="Gibert I."/>
        </authorList>
    </citation>
    <scope>NUCLEOTIDE SEQUENCE</scope>
    <source>
        <strain evidence="1">OG156</strain>
    </source>
</reference>
<gene>
    <name evidence="1" type="ORF">D7Y33_05745</name>
</gene>
<comment type="caution">
    <text evidence="1">The sequence shown here is derived from an EMBL/GenBank/DDBJ whole genome shotgun (WGS) entry which is preliminary data.</text>
</comment>